<feature type="transmembrane region" description="Helical" evidence="1">
    <location>
        <begin position="989"/>
        <end position="1015"/>
    </location>
</feature>
<dbReference type="Gene3D" id="3.30.70.1430">
    <property type="entry name" value="Multidrug efflux transporter AcrB pore domain"/>
    <property type="match status" value="2"/>
</dbReference>
<dbReference type="SUPFAM" id="SSF82714">
    <property type="entry name" value="Multidrug efflux transporter AcrB TolC docking domain, DN and DC subdomains"/>
    <property type="match status" value="2"/>
</dbReference>
<organism evidence="2 3">
    <name type="scientific">Tahibacter amnicola</name>
    <dbReference type="NCBI Taxonomy" id="2976241"/>
    <lineage>
        <taxon>Bacteria</taxon>
        <taxon>Pseudomonadati</taxon>
        <taxon>Pseudomonadota</taxon>
        <taxon>Gammaproteobacteria</taxon>
        <taxon>Lysobacterales</taxon>
        <taxon>Rhodanobacteraceae</taxon>
        <taxon>Tahibacter</taxon>
    </lineage>
</organism>
<dbReference type="PRINTS" id="PR00702">
    <property type="entry name" value="ACRIFLAVINRP"/>
</dbReference>
<feature type="transmembrane region" description="Helical" evidence="1">
    <location>
        <begin position="430"/>
        <end position="450"/>
    </location>
</feature>
<dbReference type="InterPro" id="IPR001036">
    <property type="entry name" value="Acrflvin-R"/>
</dbReference>
<feature type="transmembrane region" description="Helical" evidence="1">
    <location>
        <begin position="875"/>
        <end position="898"/>
    </location>
</feature>
<dbReference type="Pfam" id="PF00873">
    <property type="entry name" value="ACR_tran"/>
    <property type="match status" value="1"/>
</dbReference>
<dbReference type="RefSeq" id="WP_261695618.1">
    <property type="nucleotide sequence ID" value="NZ_CP104694.1"/>
</dbReference>
<feature type="transmembrane region" description="Helical" evidence="1">
    <location>
        <begin position="462"/>
        <end position="480"/>
    </location>
</feature>
<evidence type="ECO:0000313" key="3">
    <source>
        <dbReference type="Proteomes" id="UP001064632"/>
    </source>
</evidence>
<dbReference type="PANTHER" id="PTHR32063">
    <property type="match status" value="1"/>
</dbReference>
<keyword evidence="1" id="KW-0472">Membrane</keyword>
<dbReference type="PANTHER" id="PTHR32063:SF14">
    <property type="entry name" value="BLL4319 PROTEIN"/>
    <property type="match status" value="1"/>
</dbReference>
<dbReference type="Gene3D" id="3.30.70.1440">
    <property type="entry name" value="Multidrug efflux transporter AcrB pore domain"/>
    <property type="match status" value="1"/>
</dbReference>
<protein>
    <submittedName>
        <fullName evidence="2">Efflux RND transporter permease subunit</fullName>
    </submittedName>
</protein>
<dbReference type="SUPFAM" id="SSF82866">
    <property type="entry name" value="Multidrug efflux transporter AcrB transmembrane domain"/>
    <property type="match status" value="2"/>
</dbReference>
<feature type="transmembrane region" description="Helical" evidence="1">
    <location>
        <begin position="848"/>
        <end position="868"/>
    </location>
</feature>
<keyword evidence="1" id="KW-0812">Transmembrane</keyword>
<dbReference type="Gene3D" id="3.30.70.1320">
    <property type="entry name" value="Multidrug efflux transporter AcrB pore domain like"/>
    <property type="match status" value="1"/>
</dbReference>
<gene>
    <name evidence="2" type="ORF">N4264_03130</name>
</gene>
<dbReference type="Gene3D" id="3.30.2090.10">
    <property type="entry name" value="Multidrug efflux transporter AcrB TolC docking domain, DN and DC subdomains"/>
    <property type="match status" value="2"/>
</dbReference>
<feature type="transmembrane region" description="Helical" evidence="1">
    <location>
        <begin position="333"/>
        <end position="352"/>
    </location>
</feature>
<keyword evidence="1" id="KW-1133">Transmembrane helix</keyword>
<name>A0ABY6BF49_9GAMM</name>
<dbReference type="EMBL" id="CP104694">
    <property type="protein sequence ID" value="UXI68659.1"/>
    <property type="molecule type" value="Genomic_DNA"/>
</dbReference>
<feature type="transmembrane region" description="Helical" evidence="1">
    <location>
        <begin position="956"/>
        <end position="977"/>
    </location>
</feature>
<reference evidence="2" key="1">
    <citation type="submission" date="2022-09" db="EMBL/GenBank/DDBJ databases">
        <title>Tahibacter sp. nov., isolated from a fresh water.</title>
        <authorList>
            <person name="Baek J.H."/>
            <person name="Lee J.K."/>
            <person name="Kim J.M."/>
            <person name="Jeon C.O."/>
        </authorList>
    </citation>
    <scope>NUCLEOTIDE SEQUENCE</scope>
    <source>
        <strain evidence="2">W38</strain>
    </source>
</reference>
<dbReference type="SUPFAM" id="SSF82693">
    <property type="entry name" value="Multidrug efflux transporter AcrB pore domain, PN1, PN2, PC1 and PC2 subdomains"/>
    <property type="match status" value="4"/>
</dbReference>
<sequence>MILSDISIRRPVFATVVNLVILLVGLICYERLAVRLIPKVDTPVVNVATTYPGASAQVIESQVTTPIEEQLSGIEGIDYIRSVSREESSQITVRFRLDRDPDAAASDVRDRVALARDFLPREVREPVVQKQEADAQPIIYLAFSSDRHSELEIADYAERLVKDRVQNIAGVAQAQVYGNKFAMRVWLDPARLAAYSLTPADVEDALRAQNVEIPAGRIESTQREFTVLSETDLKTPEEFGAVVLRTGADGYAVRIRDVARVEQGADQARFRARFNGRNAVPLGVVKQATANPLAISAGLHKLLPEIQRTLPEGLTVEIAHDSTIFIEHSISEVYWTIGEAILLVVLVIFLFLRSVRATLIPIVTIPVSLVGAFALMYAFGFSINTLTLLAIVLAIGLVVDDAIVMLENIYRHIEEGMPPMEAALRGSKEIGFAIVAMTLTLAAVYVPLAFSTGRTGRLFIEFALTLAGAVLVSGFTALTLSPMMCSRLLRHTTSHGKAFQLGERVLRGVQSGYERTLGWSMRHRLVVYGFAGIVLAGLVSLFAFKALPSELSPQEDQGFVIGFGMAPEGATPDYTDSYAKQMEAAFAKSPGVDRYFQIVGFPSVTQTIGFVGLVDWSQRPMNAAALQGMLFPQFMGITGIMAFPVLPPALGADDFGQPVSFVVQTTGSWEDLDKISNSLLAEIRKNPSLTNADSDLKLNKPQLRVDMDRDKVAAVGAKVEDVGRTLESLLGGRQVTRFKRGSEQYDVIVQVDNEGRRVPDQLSAIYVRGANGGMVQMANLVQAQESVAAKELNHFNRLRSATISAGLAPGYSMGEALDWLADAVKRVAPDSQYDFSGQSREFRESSSAFVVMLLLALAFIYLVLAAQFESWIDPIIILISVPLAAFGGLCCLVLVNMFAKWGLTDMAGSWNIYTQIGLITLIGLIAKHGIMIVEFANQLQAHGRSKRDAAFEAARLRLRPILMTTGAMVLGALPLAIASGAGAEARHQIGWVIVGGMSFGTLLTLFVVPAVYTLLARTHRAIAGEDAAAGIGAQHA</sequence>
<dbReference type="Gene3D" id="1.20.1640.10">
    <property type="entry name" value="Multidrug efflux transporter AcrB transmembrane domain"/>
    <property type="match status" value="2"/>
</dbReference>
<feature type="transmembrane region" description="Helical" evidence="1">
    <location>
        <begin position="910"/>
        <end position="935"/>
    </location>
</feature>
<feature type="transmembrane region" description="Helical" evidence="1">
    <location>
        <begin position="386"/>
        <end position="410"/>
    </location>
</feature>
<evidence type="ECO:0000313" key="2">
    <source>
        <dbReference type="EMBL" id="UXI68659.1"/>
    </source>
</evidence>
<keyword evidence="3" id="KW-1185">Reference proteome</keyword>
<dbReference type="InterPro" id="IPR027463">
    <property type="entry name" value="AcrB_DN_DC_subdom"/>
</dbReference>
<proteinExistence type="predicted"/>
<feature type="transmembrane region" description="Helical" evidence="1">
    <location>
        <begin position="525"/>
        <end position="544"/>
    </location>
</feature>
<dbReference type="Proteomes" id="UP001064632">
    <property type="component" value="Chromosome"/>
</dbReference>
<accession>A0ABY6BF49</accession>
<feature type="transmembrane region" description="Helical" evidence="1">
    <location>
        <begin position="12"/>
        <end position="32"/>
    </location>
</feature>
<evidence type="ECO:0000256" key="1">
    <source>
        <dbReference type="SAM" id="Phobius"/>
    </source>
</evidence>
<feature type="transmembrane region" description="Helical" evidence="1">
    <location>
        <begin position="359"/>
        <end position="380"/>
    </location>
</feature>